<accession>A0A8J1T5N6</accession>
<evidence type="ECO:0000256" key="1">
    <source>
        <dbReference type="ARBA" id="ARBA00005771"/>
    </source>
</evidence>
<dbReference type="InterPro" id="IPR000863">
    <property type="entry name" value="Sulfotransferase_dom"/>
</dbReference>
<dbReference type="SUPFAM" id="SSF52540">
    <property type="entry name" value="P-loop containing nucleoside triphosphate hydrolases"/>
    <property type="match status" value="1"/>
</dbReference>
<evidence type="ECO:0000256" key="2">
    <source>
        <dbReference type="ARBA" id="ARBA00022679"/>
    </source>
</evidence>
<dbReference type="AlphaFoldDB" id="A0A8J1T5N6"/>
<reference evidence="3" key="1">
    <citation type="submission" date="2022-03" db="EMBL/GenBank/DDBJ databases">
        <authorList>
            <person name="Martin C."/>
        </authorList>
    </citation>
    <scope>NUCLEOTIDE SEQUENCE</scope>
</reference>
<dbReference type="Pfam" id="PF00685">
    <property type="entry name" value="Sulfotransfer_1"/>
    <property type="match status" value="1"/>
</dbReference>
<gene>
    <name evidence="3" type="ORF">OFUS_LOCUS11183</name>
</gene>
<dbReference type="OrthoDB" id="205623at2759"/>
<protein>
    <submittedName>
        <fullName evidence="3">Uncharacterized protein</fullName>
    </submittedName>
</protein>
<dbReference type="PANTHER" id="PTHR11783">
    <property type="entry name" value="SULFOTRANSFERASE SULT"/>
    <property type="match status" value="1"/>
</dbReference>
<evidence type="ECO:0000313" key="3">
    <source>
        <dbReference type="EMBL" id="CAH1785077.1"/>
    </source>
</evidence>
<proteinExistence type="inferred from homology"/>
<dbReference type="InterPro" id="IPR027417">
    <property type="entry name" value="P-loop_NTPase"/>
</dbReference>
<comment type="similarity">
    <text evidence="1">Belongs to the sulfotransferase 1 family.</text>
</comment>
<organism evidence="3 4">
    <name type="scientific">Owenia fusiformis</name>
    <name type="common">Polychaete worm</name>
    <dbReference type="NCBI Taxonomy" id="6347"/>
    <lineage>
        <taxon>Eukaryota</taxon>
        <taxon>Metazoa</taxon>
        <taxon>Spiralia</taxon>
        <taxon>Lophotrochozoa</taxon>
        <taxon>Annelida</taxon>
        <taxon>Polychaeta</taxon>
        <taxon>Sedentaria</taxon>
        <taxon>Canalipalpata</taxon>
        <taxon>Sabellida</taxon>
        <taxon>Oweniida</taxon>
        <taxon>Oweniidae</taxon>
        <taxon>Owenia</taxon>
    </lineage>
</organism>
<keyword evidence="2" id="KW-0808">Transferase</keyword>
<comment type="caution">
    <text evidence="3">The sequence shown here is derived from an EMBL/GenBank/DDBJ whole genome shotgun (WGS) entry which is preliminary data.</text>
</comment>
<dbReference type="EMBL" id="CAIIXF020000005">
    <property type="protein sequence ID" value="CAH1785077.1"/>
    <property type="molecule type" value="Genomic_DNA"/>
</dbReference>
<sequence>MTSSRTILDISRESYCIYGKEQNKDGLLLPAIVRKEAFYDLKSLEVQSDDIFLVTFMRSGSHFAGELMQLIQNNGDCDKLRNIHIHQRLFTATFSPEWVFGEGITGPLDAGSNPLISLAAKPSPCMIHTHASYEFWPDQVKQGKCKVVVMVRNPKSVYTSNYHMIQGMASVPGGLFERKPTWDEYFAAFIENKSTLVPFGTWFDFYSTIWKHRKDVQVHFLNYETMVKDMPKAIRELATFLEKSFSEETIAKMCQHLSFEEFKKNPSTGKAFEAMKGSLGENASHMRKGTIDDWKNMFTVAQSEAFDKLYDEVMAGTEFPQPKYE</sequence>
<dbReference type="Gene3D" id="3.40.50.300">
    <property type="entry name" value="P-loop containing nucleotide triphosphate hydrolases"/>
    <property type="match status" value="1"/>
</dbReference>
<dbReference type="Proteomes" id="UP000749559">
    <property type="component" value="Unassembled WGS sequence"/>
</dbReference>
<keyword evidence="4" id="KW-1185">Reference proteome</keyword>
<evidence type="ECO:0000313" key="4">
    <source>
        <dbReference type="Proteomes" id="UP000749559"/>
    </source>
</evidence>
<name>A0A8J1T5N6_OWEFU</name>
<dbReference type="GO" id="GO:0008146">
    <property type="term" value="F:sulfotransferase activity"/>
    <property type="evidence" value="ECO:0007669"/>
    <property type="project" value="InterPro"/>
</dbReference>